<dbReference type="InterPro" id="IPR009000">
    <property type="entry name" value="Transl_B-barrel_sf"/>
</dbReference>
<dbReference type="GO" id="GO:0003735">
    <property type="term" value="F:structural constituent of ribosome"/>
    <property type="evidence" value="ECO:0007669"/>
    <property type="project" value="UniProtKB-UniRule"/>
</dbReference>
<evidence type="ECO:0000313" key="10">
    <source>
        <dbReference type="Proteomes" id="UP000176260"/>
    </source>
</evidence>
<keyword evidence="5 7" id="KW-0687">Ribonucleoprotein</keyword>
<comment type="function">
    <text evidence="7">One of the primary rRNA binding proteins, it binds directly near the 3'-end of the 23S rRNA, where it nucleates assembly of the 50S subunit.</text>
</comment>
<feature type="compositionally biased region" description="Polar residues" evidence="8">
    <location>
        <begin position="233"/>
        <end position="245"/>
    </location>
</feature>
<dbReference type="SUPFAM" id="SSF50447">
    <property type="entry name" value="Translation proteins"/>
    <property type="match status" value="1"/>
</dbReference>
<dbReference type="PANTHER" id="PTHR11229">
    <property type="entry name" value="50S RIBOSOMAL PROTEIN L3"/>
    <property type="match status" value="1"/>
</dbReference>
<evidence type="ECO:0000256" key="6">
    <source>
        <dbReference type="ARBA" id="ARBA00035243"/>
    </source>
</evidence>
<dbReference type="NCBIfam" id="TIGR03625">
    <property type="entry name" value="L3_bact"/>
    <property type="match status" value="1"/>
</dbReference>
<reference evidence="9 10" key="1">
    <citation type="journal article" date="2016" name="Nat. Commun.">
        <title>Thousands of microbial genomes shed light on interconnected biogeochemical processes in an aquifer system.</title>
        <authorList>
            <person name="Anantharaman K."/>
            <person name="Brown C.T."/>
            <person name="Hug L.A."/>
            <person name="Sharon I."/>
            <person name="Castelle C.J."/>
            <person name="Probst A.J."/>
            <person name="Thomas B.C."/>
            <person name="Singh A."/>
            <person name="Wilkins M.J."/>
            <person name="Karaoz U."/>
            <person name="Brodie E.L."/>
            <person name="Williams K.H."/>
            <person name="Hubbard S.S."/>
            <person name="Banfield J.F."/>
        </authorList>
    </citation>
    <scope>NUCLEOTIDE SEQUENCE [LARGE SCALE GENOMIC DNA]</scope>
</reference>
<evidence type="ECO:0000256" key="7">
    <source>
        <dbReference type="HAMAP-Rule" id="MF_01325"/>
    </source>
</evidence>
<dbReference type="Gene3D" id="2.40.30.10">
    <property type="entry name" value="Translation factors"/>
    <property type="match status" value="1"/>
</dbReference>
<evidence type="ECO:0000256" key="2">
    <source>
        <dbReference type="ARBA" id="ARBA00022730"/>
    </source>
</evidence>
<dbReference type="GO" id="GO:0006412">
    <property type="term" value="P:translation"/>
    <property type="evidence" value="ECO:0007669"/>
    <property type="project" value="UniProtKB-UniRule"/>
</dbReference>
<protein>
    <recommendedName>
        <fullName evidence="6 7">Large ribosomal subunit protein uL3</fullName>
    </recommendedName>
</protein>
<dbReference type="InterPro" id="IPR000597">
    <property type="entry name" value="Ribosomal_uL3"/>
</dbReference>
<keyword evidence="4 7" id="KW-0689">Ribosomal protein</keyword>
<proteinExistence type="inferred from homology"/>
<comment type="similarity">
    <text evidence="1 7">Belongs to the universal ribosomal protein uL3 family.</text>
</comment>
<dbReference type="HAMAP" id="MF_01325_B">
    <property type="entry name" value="Ribosomal_uL3_B"/>
    <property type="match status" value="1"/>
</dbReference>
<comment type="subunit">
    <text evidence="7">Part of the 50S ribosomal subunit. Forms a cluster with proteins L14 and L19.</text>
</comment>
<evidence type="ECO:0000256" key="5">
    <source>
        <dbReference type="ARBA" id="ARBA00023274"/>
    </source>
</evidence>
<dbReference type="GO" id="GO:0019843">
    <property type="term" value="F:rRNA binding"/>
    <property type="evidence" value="ECO:0007669"/>
    <property type="project" value="UniProtKB-UniRule"/>
</dbReference>
<evidence type="ECO:0000256" key="3">
    <source>
        <dbReference type="ARBA" id="ARBA00022884"/>
    </source>
</evidence>
<dbReference type="AlphaFoldDB" id="A0A1G1XQ26"/>
<organism evidence="9 10">
    <name type="scientific">Candidatus Buchananbacteria bacterium RBG_13_39_9</name>
    <dbReference type="NCBI Taxonomy" id="1797531"/>
    <lineage>
        <taxon>Bacteria</taxon>
        <taxon>Candidatus Buchananiibacteriota</taxon>
    </lineage>
</organism>
<evidence type="ECO:0000256" key="4">
    <source>
        <dbReference type="ARBA" id="ARBA00022980"/>
    </source>
</evidence>
<feature type="compositionally biased region" description="Basic and acidic residues" evidence="8">
    <location>
        <begin position="214"/>
        <end position="232"/>
    </location>
</feature>
<dbReference type="FunFam" id="2.40.30.10:FF:000004">
    <property type="entry name" value="50S ribosomal protein L3"/>
    <property type="match status" value="1"/>
</dbReference>
<dbReference type="PANTHER" id="PTHR11229:SF16">
    <property type="entry name" value="LARGE RIBOSOMAL SUBUNIT PROTEIN UL3C"/>
    <property type="match status" value="1"/>
</dbReference>
<keyword evidence="3 7" id="KW-0694">RNA-binding</keyword>
<dbReference type="GO" id="GO:0022625">
    <property type="term" value="C:cytosolic large ribosomal subunit"/>
    <property type="evidence" value="ECO:0007669"/>
    <property type="project" value="TreeGrafter"/>
</dbReference>
<dbReference type="Pfam" id="PF00297">
    <property type="entry name" value="Ribosomal_L3"/>
    <property type="match status" value="1"/>
</dbReference>
<gene>
    <name evidence="7" type="primary">rplC</name>
    <name evidence="9" type="ORF">A2Y67_04040</name>
</gene>
<keyword evidence="2 7" id="KW-0699">rRNA-binding</keyword>
<dbReference type="EMBL" id="MHIA01000024">
    <property type="protein sequence ID" value="OGY41690.1"/>
    <property type="molecule type" value="Genomic_DNA"/>
</dbReference>
<evidence type="ECO:0000256" key="8">
    <source>
        <dbReference type="SAM" id="MobiDB-lite"/>
    </source>
</evidence>
<accession>A0A1G1XQ26</accession>
<dbReference type="Gene3D" id="3.30.160.810">
    <property type="match status" value="1"/>
</dbReference>
<evidence type="ECO:0000313" key="9">
    <source>
        <dbReference type="EMBL" id="OGY41690.1"/>
    </source>
</evidence>
<dbReference type="InterPro" id="IPR019927">
    <property type="entry name" value="Ribosomal_uL3_bac/org-type"/>
</dbReference>
<name>A0A1G1XQ26_9BACT</name>
<feature type="region of interest" description="Disordered" evidence="8">
    <location>
        <begin position="126"/>
        <end position="148"/>
    </location>
</feature>
<feature type="region of interest" description="Disordered" evidence="8">
    <location>
        <begin position="210"/>
        <end position="245"/>
    </location>
</feature>
<sequence>MKFILGKKIEMSQKFKADGQVVPVTVVKAGPCFIAQVKKTAGDNYQAIQIGFESKKKLNRPLSGHLKGLDKSRYLREFRIAEPVEQSDYQKGQKITVNIFTIGEVVQVTANSKGKGFQGVVKRHHFSGAPKTHGNKDQLRHGGSIGAQRPQRVLKNKRMAGRMGGEQVTVKNLEVIDIDEKNNLLFIKGAIPGSRTALIKISAPGEMKLISENSENKAEPEATKAEAPKNADTENVNSPSSEGNK</sequence>
<dbReference type="Proteomes" id="UP000176260">
    <property type="component" value="Unassembled WGS sequence"/>
</dbReference>
<comment type="caution">
    <text evidence="9">The sequence shown here is derived from an EMBL/GenBank/DDBJ whole genome shotgun (WGS) entry which is preliminary data.</text>
</comment>
<evidence type="ECO:0000256" key="1">
    <source>
        <dbReference type="ARBA" id="ARBA00006540"/>
    </source>
</evidence>